<dbReference type="Gene3D" id="1.10.238.10">
    <property type="entry name" value="EF-hand"/>
    <property type="match status" value="1"/>
</dbReference>
<feature type="transmembrane region" description="Helical" evidence="7">
    <location>
        <begin position="262"/>
        <end position="279"/>
    </location>
</feature>
<evidence type="ECO:0000256" key="5">
    <source>
        <dbReference type="ARBA" id="ARBA00023136"/>
    </source>
</evidence>
<keyword evidence="12" id="KW-1185">Reference proteome</keyword>
<evidence type="ECO:0000256" key="3">
    <source>
        <dbReference type="ARBA" id="ARBA00022837"/>
    </source>
</evidence>
<dbReference type="Pfam" id="PF00520">
    <property type="entry name" value="Ion_trans"/>
    <property type="match status" value="1"/>
</dbReference>
<feature type="coiled-coil region" evidence="6">
    <location>
        <begin position="322"/>
        <end position="349"/>
    </location>
</feature>
<dbReference type="Pfam" id="PF13202">
    <property type="entry name" value="EF-hand_5"/>
    <property type="match status" value="1"/>
</dbReference>
<dbReference type="PANTHER" id="PTHR10037:SF62">
    <property type="entry name" value="SODIUM CHANNEL PROTEIN 60E"/>
    <property type="match status" value="1"/>
</dbReference>
<dbReference type="PROSITE" id="PS50222">
    <property type="entry name" value="EF_HAND_2"/>
    <property type="match status" value="1"/>
</dbReference>
<evidence type="ECO:0000313" key="12">
    <source>
        <dbReference type="Proteomes" id="UP001152797"/>
    </source>
</evidence>
<reference evidence="10" key="2">
    <citation type="submission" date="2024-04" db="EMBL/GenBank/DDBJ databases">
        <authorList>
            <person name="Chen Y."/>
            <person name="Shah S."/>
            <person name="Dougan E. K."/>
            <person name="Thang M."/>
            <person name="Chan C."/>
        </authorList>
    </citation>
    <scope>NUCLEOTIDE SEQUENCE [LARGE SCALE GENOMIC DNA]</scope>
</reference>
<evidence type="ECO:0000313" key="11">
    <source>
        <dbReference type="EMBL" id="CAL4797024.1"/>
    </source>
</evidence>
<dbReference type="SMART" id="SM00054">
    <property type="entry name" value="EFh"/>
    <property type="match status" value="2"/>
</dbReference>
<gene>
    <name evidence="9" type="ORF">C1SCF055_LOCUS35050</name>
</gene>
<dbReference type="EMBL" id="CAMXCT020004602">
    <property type="protein sequence ID" value="CAL1163087.1"/>
    <property type="molecule type" value="Genomic_DNA"/>
</dbReference>
<keyword evidence="2 7" id="KW-0812">Transmembrane</keyword>
<dbReference type="InterPro" id="IPR011992">
    <property type="entry name" value="EF-hand-dom_pair"/>
</dbReference>
<dbReference type="EMBL" id="CAMXCT030004602">
    <property type="protein sequence ID" value="CAL4797024.1"/>
    <property type="molecule type" value="Genomic_DNA"/>
</dbReference>
<dbReference type="InterPro" id="IPR018247">
    <property type="entry name" value="EF_Hand_1_Ca_BS"/>
</dbReference>
<dbReference type="GO" id="GO:0001518">
    <property type="term" value="C:voltage-gated sodium channel complex"/>
    <property type="evidence" value="ECO:0007669"/>
    <property type="project" value="TreeGrafter"/>
</dbReference>
<dbReference type="CDD" id="cd00051">
    <property type="entry name" value="EFh"/>
    <property type="match status" value="1"/>
</dbReference>
<evidence type="ECO:0000313" key="10">
    <source>
        <dbReference type="EMBL" id="CAL1163087.1"/>
    </source>
</evidence>
<sequence length="649" mass="72701">MRAKFMLSSASAAFGDALSTVGGGGVPGGHQREHLSKALETIEAESVTVRYKHGKPWVNEKGEVIWPWFRVWIACIVRSQTFESLMGVMILANVALIVYETNADAACYPEFLNDLASCPHASGKMFWTFVSNVVLQVIYTTECAARGYAERAGFFRNRWNLLDLFIVIIGWLGMGLTELVNLNVLRIFRVIRLLRAGRLLIIVPELYILVSGLATSMKAIFFGSILLASVIFVWAIVTVELIHPVNVQINYDASRCPRCPKGFETVYTAAMTLFSQIVAGDAWGDMSLPLLETQPWTSVILFAIMMTISLGVMNLILAVIVEKATQARQDNLEEKVRQKELERERNMIELALLCDRMDLDASGTLSVEEMILGYEQEPKMHAVMTECGMEKSDLQTLFNAMDADGSGEVDYVEFCSELGKFYKRDPLVLASMTRHSQAELKKIVEQEVMMALREQTQMMHDQLDLLCKIPGLEKAGGKVKQKWQATSRVSKPPLRLSFSQSSLDGQTGFSSRQISRDGASLAELQAEIDRLLAFSKRLQPTEPVIDLDAPTAERLPEAESSKGVQDATTSVTASDFLRQRVGSGESGGGMTPAVRRRQQWTHLDRKLQEVSLRFQNQIVHEELMRQRCQEIINHLNETVQENLMVSQQM</sequence>
<feature type="transmembrane region" description="Helical" evidence="7">
    <location>
        <begin position="196"/>
        <end position="214"/>
    </location>
</feature>
<dbReference type="EMBL" id="CAMXCT010004602">
    <property type="protein sequence ID" value="CAI4009712.1"/>
    <property type="molecule type" value="Genomic_DNA"/>
</dbReference>
<feature type="domain" description="EF-hand" evidence="8">
    <location>
        <begin position="389"/>
        <end position="424"/>
    </location>
</feature>
<dbReference type="GO" id="GO:0005509">
    <property type="term" value="F:calcium ion binding"/>
    <property type="evidence" value="ECO:0007669"/>
    <property type="project" value="InterPro"/>
</dbReference>
<evidence type="ECO:0000259" key="8">
    <source>
        <dbReference type="PROSITE" id="PS50222"/>
    </source>
</evidence>
<proteinExistence type="predicted"/>
<reference evidence="9" key="1">
    <citation type="submission" date="2022-10" db="EMBL/GenBank/DDBJ databases">
        <authorList>
            <person name="Chen Y."/>
            <person name="Dougan E. K."/>
            <person name="Chan C."/>
            <person name="Rhodes N."/>
            <person name="Thang M."/>
        </authorList>
    </citation>
    <scope>NUCLEOTIDE SEQUENCE</scope>
</reference>
<dbReference type="Gene3D" id="1.20.120.350">
    <property type="entry name" value="Voltage-gated potassium channels. Chain C"/>
    <property type="match status" value="1"/>
</dbReference>
<name>A0A9P1DH04_9DINO</name>
<dbReference type="PROSITE" id="PS00018">
    <property type="entry name" value="EF_HAND_1"/>
    <property type="match status" value="2"/>
</dbReference>
<dbReference type="AlphaFoldDB" id="A0A9P1DH04"/>
<evidence type="ECO:0000313" key="9">
    <source>
        <dbReference type="EMBL" id="CAI4009712.1"/>
    </source>
</evidence>
<dbReference type="SUPFAM" id="SSF47473">
    <property type="entry name" value="EF-hand"/>
    <property type="match status" value="1"/>
</dbReference>
<dbReference type="InterPro" id="IPR002048">
    <property type="entry name" value="EF_hand_dom"/>
</dbReference>
<evidence type="ECO:0000256" key="1">
    <source>
        <dbReference type="ARBA" id="ARBA00004141"/>
    </source>
</evidence>
<dbReference type="Gene3D" id="1.10.287.70">
    <property type="match status" value="1"/>
</dbReference>
<protein>
    <submittedName>
        <fullName evidence="11">NAD(P)(+)--arginine ADP-ribosyltransferase (Mono(ADP-ribosyl)transferase)</fullName>
    </submittedName>
</protein>
<evidence type="ECO:0000256" key="7">
    <source>
        <dbReference type="SAM" id="Phobius"/>
    </source>
</evidence>
<comment type="caution">
    <text evidence="9">The sequence shown here is derived from an EMBL/GenBank/DDBJ whole genome shotgun (WGS) entry which is preliminary data.</text>
</comment>
<keyword evidence="4 7" id="KW-1133">Transmembrane helix</keyword>
<feature type="transmembrane region" description="Helical" evidence="7">
    <location>
        <begin position="164"/>
        <end position="184"/>
    </location>
</feature>
<dbReference type="InterPro" id="IPR043203">
    <property type="entry name" value="VGCC_Ca_Na"/>
</dbReference>
<dbReference type="GO" id="GO:0005248">
    <property type="term" value="F:voltage-gated sodium channel activity"/>
    <property type="evidence" value="ECO:0007669"/>
    <property type="project" value="TreeGrafter"/>
</dbReference>
<dbReference type="InterPro" id="IPR005821">
    <property type="entry name" value="Ion_trans_dom"/>
</dbReference>
<feature type="transmembrane region" description="Helical" evidence="7">
    <location>
        <begin position="299"/>
        <end position="321"/>
    </location>
</feature>
<evidence type="ECO:0000256" key="2">
    <source>
        <dbReference type="ARBA" id="ARBA00022692"/>
    </source>
</evidence>
<accession>A0A9P1DH04</accession>
<dbReference type="OrthoDB" id="420981at2759"/>
<keyword evidence="3" id="KW-0106">Calcium</keyword>
<evidence type="ECO:0000256" key="4">
    <source>
        <dbReference type="ARBA" id="ARBA00022989"/>
    </source>
</evidence>
<dbReference type="GO" id="GO:0086010">
    <property type="term" value="P:membrane depolarization during action potential"/>
    <property type="evidence" value="ECO:0007669"/>
    <property type="project" value="TreeGrafter"/>
</dbReference>
<dbReference type="InterPro" id="IPR027359">
    <property type="entry name" value="Volt_channel_dom_sf"/>
</dbReference>
<dbReference type="SUPFAM" id="SSF81324">
    <property type="entry name" value="Voltage-gated potassium channels"/>
    <property type="match status" value="1"/>
</dbReference>
<dbReference type="PANTHER" id="PTHR10037">
    <property type="entry name" value="VOLTAGE-GATED CATION CHANNEL CALCIUM AND SODIUM"/>
    <property type="match status" value="1"/>
</dbReference>
<comment type="subcellular location">
    <subcellularLocation>
        <location evidence="1">Membrane</location>
        <topology evidence="1">Multi-pass membrane protein</topology>
    </subcellularLocation>
</comment>
<feature type="transmembrane region" description="Helical" evidence="7">
    <location>
        <begin position="220"/>
        <end position="242"/>
    </location>
</feature>
<dbReference type="Proteomes" id="UP001152797">
    <property type="component" value="Unassembled WGS sequence"/>
</dbReference>
<evidence type="ECO:0000256" key="6">
    <source>
        <dbReference type="SAM" id="Coils"/>
    </source>
</evidence>
<keyword evidence="5 7" id="KW-0472">Membrane</keyword>
<keyword evidence="6" id="KW-0175">Coiled coil</keyword>
<organism evidence="9">
    <name type="scientific">Cladocopium goreaui</name>
    <dbReference type="NCBI Taxonomy" id="2562237"/>
    <lineage>
        <taxon>Eukaryota</taxon>
        <taxon>Sar</taxon>
        <taxon>Alveolata</taxon>
        <taxon>Dinophyceae</taxon>
        <taxon>Suessiales</taxon>
        <taxon>Symbiodiniaceae</taxon>
        <taxon>Cladocopium</taxon>
    </lineage>
</organism>